<reference evidence="2 3" key="1">
    <citation type="submission" date="2016-02" db="EMBL/GenBank/DDBJ databases">
        <authorList>
            <person name="Wen L."/>
            <person name="He K."/>
            <person name="Yang H."/>
        </authorList>
    </citation>
    <scope>NUCLEOTIDE SEQUENCE [LARGE SCALE GENOMIC DNA]</scope>
    <source>
        <strain evidence="2 3">TSA40</strain>
    </source>
</reference>
<evidence type="ECO:0000313" key="3">
    <source>
        <dbReference type="Proteomes" id="UP000197535"/>
    </source>
</evidence>
<gene>
    <name evidence="2" type="ORF">AYR66_27140</name>
</gene>
<feature type="transmembrane region" description="Helical" evidence="1">
    <location>
        <begin position="12"/>
        <end position="33"/>
    </location>
</feature>
<evidence type="ECO:0000313" key="2">
    <source>
        <dbReference type="EMBL" id="OWW22629.1"/>
    </source>
</evidence>
<keyword evidence="1" id="KW-0812">Transmembrane</keyword>
<dbReference type="Proteomes" id="UP000197535">
    <property type="component" value="Unassembled WGS sequence"/>
</dbReference>
<feature type="transmembrane region" description="Helical" evidence="1">
    <location>
        <begin position="39"/>
        <end position="56"/>
    </location>
</feature>
<proteinExistence type="predicted"/>
<comment type="caution">
    <text evidence="2">The sequence shown here is derived from an EMBL/GenBank/DDBJ whole genome shotgun (WGS) entry which is preliminary data.</text>
</comment>
<organism evidence="2 3">
    <name type="scientific">Noviherbaspirillum denitrificans</name>
    <dbReference type="NCBI Taxonomy" id="1968433"/>
    <lineage>
        <taxon>Bacteria</taxon>
        <taxon>Pseudomonadati</taxon>
        <taxon>Pseudomonadota</taxon>
        <taxon>Betaproteobacteria</taxon>
        <taxon>Burkholderiales</taxon>
        <taxon>Oxalobacteraceae</taxon>
        <taxon>Noviherbaspirillum</taxon>
    </lineage>
</organism>
<dbReference type="EMBL" id="LSTO01000001">
    <property type="protein sequence ID" value="OWW22629.1"/>
    <property type="molecule type" value="Genomic_DNA"/>
</dbReference>
<feature type="transmembrane region" description="Helical" evidence="1">
    <location>
        <begin position="79"/>
        <end position="96"/>
    </location>
</feature>
<protein>
    <submittedName>
        <fullName evidence="2">Uncharacterized protein</fullName>
    </submittedName>
</protein>
<accession>A0A254TJ21</accession>
<keyword evidence="1" id="KW-1133">Transmembrane helix</keyword>
<keyword evidence="3" id="KW-1185">Reference proteome</keyword>
<dbReference type="AlphaFoldDB" id="A0A254TJ21"/>
<evidence type="ECO:0000256" key="1">
    <source>
        <dbReference type="SAM" id="Phobius"/>
    </source>
</evidence>
<name>A0A254TJ21_9BURK</name>
<sequence length="97" mass="10647">MMPGPYDDKIKRLELLGGIGAGVLGAGLALLFATYLQQFAIPALLLGVVSHGWAMFQKTRLERQEGLYQPAWADAAEKACWLMLVSLVLYVGYTLFV</sequence>
<keyword evidence="1" id="KW-0472">Membrane</keyword>